<sequence length="97" mass="11266">MLEQRTEWQVKSITDSKSNHIIEAFGDRYGLTSMETEVLRLLVLFGFEDEEIITIIQCSPDTLDNLLSVLMLKSRTHSTRELQALFLRYVMQQELSA</sequence>
<keyword evidence="2" id="KW-0804">Transcription</keyword>
<protein>
    <recommendedName>
        <fullName evidence="5">HTH luxR-type domain-containing protein</fullName>
    </recommendedName>
</protein>
<name>A0A3T1D6Q4_9BACL</name>
<proteinExistence type="predicted"/>
<dbReference type="RefSeq" id="WP_130609972.1">
    <property type="nucleotide sequence ID" value="NZ_AP019400.1"/>
</dbReference>
<dbReference type="OrthoDB" id="2680163at2"/>
<dbReference type="KEGG" id="cohn:KCTCHS21_31540"/>
<dbReference type="GO" id="GO:0003677">
    <property type="term" value="F:DNA binding"/>
    <property type="evidence" value="ECO:0007669"/>
    <property type="project" value="InterPro"/>
</dbReference>
<evidence type="ECO:0000313" key="3">
    <source>
        <dbReference type="EMBL" id="BBI33755.1"/>
    </source>
</evidence>
<dbReference type="Gene3D" id="1.10.10.10">
    <property type="entry name" value="Winged helix-like DNA-binding domain superfamily/Winged helix DNA-binding domain"/>
    <property type="match status" value="1"/>
</dbReference>
<dbReference type="EMBL" id="AP019400">
    <property type="protein sequence ID" value="BBI33755.1"/>
    <property type="molecule type" value="Genomic_DNA"/>
</dbReference>
<dbReference type="InterPro" id="IPR016032">
    <property type="entry name" value="Sig_transdc_resp-reg_C-effctor"/>
</dbReference>
<gene>
    <name evidence="3" type="ORF">KCTCHS21_31540</name>
</gene>
<evidence type="ECO:0008006" key="5">
    <source>
        <dbReference type="Google" id="ProtNLM"/>
    </source>
</evidence>
<dbReference type="GO" id="GO:0006355">
    <property type="term" value="P:regulation of DNA-templated transcription"/>
    <property type="evidence" value="ECO:0007669"/>
    <property type="project" value="InterPro"/>
</dbReference>
<evidence type="ECO:0000256" key="2">
    <source>
        <dbReference type="ARBA" id="ARBA00023163"/>
    </source>
</evidence>
<evidence type="ECO:0000313" key="4">
    <source>
        <dbReference type="Proteomes" id="UP000289856"/>
    </source>
</evidence>
<keyword evidence="4" id="KW-1185">Reference proteome</keyword>
<dbReference type="Proteomes" id="UP000289856">
    <property type="component" value="Chromosome"/>
</dbReference>
<reference evidence="3 4" key="1">
    <citation type="submission" date="2019-01" db="EMBL/GenBank/DDBJ databases">
        <title>Complete genome sequence of Cohnella hallensis HS21 isolated from Korean fir (Abies koreana) rhizospheric soil.</title>
        <authorList>
            <person name="Jiang L."/>
            <person name="Kang S.W."/>
            <person name="Kim S."/>
            <person name="Jung J."/>
            <person name="Kim C.Y."/>
            <person name="Kim D.H."/>
            <person name="Kim S.W."/>
            <person name="Lee J."/>
        </authorList>
    </citation>
    <scope>NUCLEOTIDE SEQUENCE [LARGE SCALE GENOMIC DNA]</scope>
    <source>
        <strain evidence="3 4">HS21</strain>
    </source>
</reference>
<dbReference type="SUPFAM" id="SSF46894">
    <property type="entry name" value="C-terminal effector domain of the bipartite response regulators"/>
    <property type="match status" value="1"/>
</dbReference>
<keyword evidence="1" id="KW-0805">Transcription regulation</keyword>
<accession>A0A3T1D6Q4</accession>
<dbReference type="AlphaFoldDB" id="A0A3T1D6Q4"/>
<evidence type="ECO:0000256" key="1">
    <source>
        <dbReference type="ARBA" id="ARBA00023015"/>
    </source>
</evidence>
<organism evidence="3 4">
    <name type="scientific">Cohnella abietis</name>
    <dbReference type="NCBI Taxonomy" id="2507935"/>
    <lineage>
        <taxon>Bacteria</taxon>
        <taxon>Bacillati</taxon>
        <taxon>Bacillota</taxon>
        <taxon>Bacilli</taxon>
        <taxon>Bacillales</taxon>
        <taxon>Paenibacillaceae</taxon>
        <taxon>Cohnella</taxon>
    </lineage>
</organism>
<dbReference type="InterPro" id="IPR036388">
    <property type="entry name" value="WH-like_DNA-bd_sf"/>
</dbReference>